<dbReference type="Proteomes" id="UP000614047">
    <property type="component" value="Unassembled WGS sequence"/>
</dbReference>
<evidence type="ECO:0000313" key="3">
    <source>
        <dbReference type="EMBL" id="MBG6088485.1"/>
    </source>
</evidence>
<feature type="chain" id="PRO_5037323685" description="DUF4352 domain-containing protein" evidence="1">
    <location>
        <begin position="24"/>
        <end position="185"/>
    </location>
</feature>
<dbReference type="InterPro" id="IPR029051">
    <property type="entry name" value="DUF4352"/>
</dbReference>
<sequence>MRPSLTAALRACSAILLLTAASACSGGDDRDRSRQSPAYDLPARAVRDGEKAVRAGTVRSGDTAFTVIGYRGGMPELVGSHADMAPKGAYVRVRLVVENAGRTNQTFSAERQLLVTATGRTAEPDREAMLIKRQPAEFEVGAAVRVEMDLWYDVPRGERPVALRLSGTASVGAVSDPPPAEVKLP</sequence>
<protein>
    <recommendedName>
        <fullName evidence="2">DUF4352 domain-containing protein</fullName>
    </recommendedName>
</protein>
<reference evidence="3" key="1">
    <citation type="submission" date="2020-11" db="EMBL/GenBank/DDBJ databases">
        <title>Sequencing the genomes of 1000 actinobacteria strains.</title>
        <authorList>
            <person name="Klenk H.-P."/>
        </authorList>
    </citation>
    <scope>NUCLEOTIDE SEQUENCE</scope>
    <source>
        <strain evidence="3">DSM 43175</strain>
    </source>
</reference>
<feature type="signal peptide" evidence="1">
    <location>
        <begin position="1"/>
        <end position="23"/>
    </location>
</feature>
<feature type="domain" description="DUF4352" evidence="2">
    <location>
        <begin position="57"/>
        <end position="168"/>
    </location>
</feature>
<evidence type="ECO:0000313" key="4">
    <source>
        <dbReference type="Proteomes" id="UP000614047"/>
    </source>
</evidence>
<proteinExistence type="predicted"/>
<dbReference type="RefSeq" id="WP_197011198.1">
    <property type="nucleotide sequence ID" value="NZ_BAABES010000005.1"/>
</dbReference>
<keyword evidence="1" id="KW-0732">Signal</keyword>
<dbReference type="EMBL" id="JADOUA010000001">
    <property type="protein sequence ID" value="MBG6088485.1"/>
    <property type="molecule type" value="Genomic_DNA"/>
</dbReference>
<name>A0A931DK40_9ACTN</name>
<keyword evidence="4" id="KW-1185">Reference proteome</keyword>
<organism evidence="3 4">
    <name type="scientific">Actinomadura viridis</name>
    <dbReference type="NCBI Taxonomy" id="58110"/>
    <lineage>
        <taxon>Bacteria</taxon>
        <taxon>Bacillati</taxon>
        <taxon>Actinomycetota</taxon>
        <taxon>Actinomycetes</taxon>
        <taxon>Streptosporangiales</taxon>
        <taxon>Thermomonosporaceae</taxon>
        <taxon>Actinomadura</taxon>
    </lineage>
</organism>
<gene>
    <name evidence="3" type="ORF">IW256_002598</name>
</gene>
<comment type="caution">
    <text evidence="3">The sequence shown here is derived from an EMBL/GenBank/DDBJ whole genome shotgun (WGS) entry which is preliminary data.</text>
</comment>
<dbReference type="PROSITE" id="PS51257">
    <property type="entry name" value="PROKAR_LIPOPROTEIN"/>
    <property type="match status" value="1"/>
</dbReference>
<evidence type="ECO:0000259" key="2">
    <source>
        <dbReference type="Pfam" id="PF11611"/>
    </source>
</evidence>
<dbReference type="AlphaFoldDB" id="A0A931DK40"/>
<evidence type="ECO:0000256" key="1">
    <source>
        <dbReference type="SAM" id="SignalP"/>
    </source>
</evidence>
<dbReference type="Pfam" id="PF11611">
    <property type="entry name" value="DUF4352"/>
    <property type="match status" value="1"/>
</dbReference>
<accession>A0A931DK40</accession>